<dbReference type="AlphaFoldDB" id="A0A1X2ISY2"/>
<comment type="caution">
    <text evidence="2">The sequence shown here is derived from an EMBL/GenBank/DDBJ whole genome shotgun (WGS) entry which is preliminary data.</text>
</comment>
<gene>
    <name evidence="2" type="ORF">BCR42DRAFT_408010</name>
</gene>
<keyword evidence="1" id="KW-1133">Transmembrane helix</keyword>
<protein>
    <submittedName>
        <fullName evidence="2">Uncharacterized protein</fullName>
    </submittedName>
</protein>
<proteinExistence type="predicted"/>
<evidence type="ECO:0000256" key="1">
    <source>
        <dbReference type="SAM" id="Phobius"/>
    </source>
</evidence>
<feature type="transmembrane region" description="Helical" evidence="1">
    <location>
        <begin position="6"/>
        <end position="28"/>
    </location>
</feature>
<dbReference type="Proteomes" id="UP000193560">
    <property type="component" value="Unassembled WGS sequence"/>
</dbReference>
<keyword evidence="1" id="KW-0812">Transmembrane</keyword>
<name>A0A1X2ISY2_9FUNG</name>
<evidence type="ECO:0000313" key="2">
    <source>
        <dbReference type="EMBL" id="ORZ21656.1"/>
    </source>
</evidence>
<dbReference type="EMBL" id="MCGE01000005">
    <property type="protein sequence ID" value="ORZ21656.1"/>
    <property type="molecule type" value="Genomic_DNA"/>
</dbReference>
<keyword evidence="1" id="KW-0472">Membrane</keyword>
<accession>A0A1X2ISY2</accession>
<keyword evidence="3" id="KW-1185">Reference proteome</keyword>
<evidence type="ECO:0000313" key="3">
    <source>
        <dbReference type="Proteomes" id="UP000193560"/>
    </source>
</evidence>
<organism evidence="2 3">
    <name type="scientific">Absidia repens</name>
    <dbReference type="NCBI Taxonomy" id="90262"/>
    <lineage>
        <taxon>Eukaryota</taxon>
        <taxon>Fungi</taxon>
        <taxon>Fungi incertae sedis</taxon>
        <taxon>Mucoromycota</taxon>
        <taxon>Mucoromycotina</taxon>
        <taxon>Mucoromycetes</taxon>
        <taxon>Mucorales</taxon>
        <taxon>Cunninghamellaceae</taxon>
        <taxon>Absidia</taxon>
    </lineage>
</organism>
<sequence>MTIAHSVSEFIFVVFYYLFIFRCCCWSFNSNRGSSGGINYLGVVMDFSRWSFFGINWSISHYS</sequence>
<reference evidence="2 3" key="1">
    <citation type="submission" date="2016-07" db="EMBL/GenBank/DDBJ databases">
        <title>Pervasive Adenine N6-methylation of Active Genes in Fungi.</title>
        <authorList>
            <consortium name="DOE Joint Genome Institute"/>
            <person name="Mondo S.J."/>
            <person name="Dannebaum R.O."/>
            <person name="Kuo R.C."/>
            <person name="Labutti K."/>
            <person name="Haridas S."/>
            <person name="Kuo A."/>
            <person name="Salamov A."/>
            <person name="Ahrendt S.R."/>
            <person name="Lipzen A."/>
            <person name="Sullivan W."/>
            <person name="Andreopoulos W.B."/>
            <person name="Clum A."/>
            <person name="Lindquist E."/>
            <person name="Daum C."/>
            <person name="Ramamoorthy G.K."/>
            <person name="Gryganskyi A."/>
            <person name="Culley D."/>
            <person name="Magnuson J.K."/>
            <person name="James T.Y."/>
            <person name="O'Malley M.A."/>
            <person name="Stajich J.E."/>
            <person name="Spatafora J.W."/>
            <person name="Visel A."/>
            <person name="Grigoriev I.V."/>
        </authorList>
    </citation>
    <scope>NUCLEOTIDE SEQUENCE [LARGE SCALE GENOMIC DNA]</scope>
    <source>
        <strain evidence="2 3">NRRL 1336</strain>
    </source>
</reference>